<reference evidence="2 3" key="1">
    <citation type="submission" date="2024-09" db="EMBL/GenBank/DDBJ databases">
        <authorList>
            <person name="Sun Q."/>
            <person name="Mori K."/>
        </authorList>
    </citation>
    <scope>NUCLEOTIDE SEQUENCE [LARGE SCALE GENOMIC DNA]</scope>
    <source>
        <strain evidence="2 3">CECT 9424</strain>
    </source>
</reference>
<evidence type="ECO:0000256" key="1">
    <source>
        <dbReference type="ARBA" id="ARBA00023172"/>
    </source>
</evidence>
<dbReference type="EMBL" id="JBHMEC010000024">
    <property type="protein sequence ID" value="MFB9150984.1"/>
    <property type="molecule type" value="Genomic_DNA"/>
</dbReference>
<organism evidence="2 3">
    <name type="scientific">Roseovarius ramblicola</name>
    <dbReference type="NCBI Taxonomy" id="2022336"/>
    <lineage>
        <taxon>Bacteria</taxon>
        <taxon>Pseudomonadati</taxon>
        <taxon>Pseudomonadota</taxon>
        <taxon>Alphaproteobacteria</taxon>
        <taxon>Rhodobacterales</taxon>
        <taxon>Roseobacteraceae</taxon>
        <taxon>Roseovarius</taxon>
    </lineage>
</organism>
<keyword evidence="1" id="KW-0233">DNA recombination</keyword>
<dbReference type="InterPro" id="IPR011010">
    <property type="entry name" value="DNA_brk_join_enz"/>
</dbReference>
<dbReference type="Proteomes" id="UP001589670">
    <property type="component" value="Unassembled WGS sequence"/>
</dbReference>
<gene>
    <name evidence="2" type="ORF">ACFFU4_14610</name>
</gene>
<accession>A0ABV5I3W9</accession>
<sequence>MDATAQKRVAREFYNGFQPRFSFSNAWTCAWEDLAEFPVSPVSVASNDRASLVEDDIWLLAEIWLPINWRSTADRTVDFTKAVPAGWGKADAESLKRRIKRLALLDGFLTLRISSQTSNPPTPATWANKTRSLIGAVRHSLEILRPDNKVSSCPDGPTLFAGLSPEKFRELQTACPSWNNVCISRLNGLLAGGFIDDWPAPDVERIKHQKRENSKADQPFTDTTFTEIVRAALWLCEIQHDVLQAYLDLRDIGRIPKGGKRRVATPTYRRECVRNWSSSALREGTPFPYKVSLSGPQRRTTKYSAWPLDTVRGLRDLVWCCQIANAVIILASTGMRVGELTALPASALGQVGGRIYINGSTFKDTDAIQGQARQWPLPRLACRAVEGQIALAHALGDGGALWVSFIGDKNSSGIPDLGHGLVNFGKRVGLHGGRSLHDLDGTLSPHRFRYTIARLIALSLTNASQVLFDVLGHDDVEVTLGYAHRDPELLEEINKVRREVKAIRVQEAFRDVEGNGGGAAALLRRIKSEMLARSGKDELDTDDIGEAGEILGEAELVKHGVLCTAQPLERGACSSSLGLRDFASCTSACVHHLEFAAKRQDRKLALEQILSQIGRAEDGSRVFLQGQVLANLHAFPGLIDEYASDPRLSTAFRDCDRRTWDALPSDLRQRLNSLLEYER</sequence>
<evidence type="ECO:0000313" key="2">
    <source>
        <dbReference type="EMBL" id="MFB9150984.1"/>
    </source>
</evidence>
<evidence type="ECO:0000313" key="3">
    <source>
        <dbReference type="Proteomes" id="UP001589670"/>
    </source>
</evidence>
<keyword evidence="3" id="KW-1185">Reference proteome</keyword>
<dbReference type="InterPro" id="IPR013762">
    <property type="entry name" value="Integrase-like_cat_sf"/>
</dbReference>
<proteinExistence type="predicted"/>
<dbReference type="Gene3D" id="1.10.443.10">
    <property type="entry name" value="Intergrase catalytic core"/>
    <property type="match status" value="1"/>
</dbReference>
<comment type="caution">
    <text evidence="2">The sequence shown here is derived from an EMBL/GenBank/DDBJ whole genome shotgun (WGS) entry which is preliminary data.</text>
</comment>
<evidence type="ECO:0008006" key="4">
    <source>
        <dbReference type="Google" id="ProtNLM"/>
    </source>
</evidence>
<protein>
    <recommendedName>
        <fullName evidence="4">Phage integrase family protein</fullName>
    </recommendedName>
</protein>
<dbReference type="RefSeq" id="WP_377070551.1">
    <property type="nucleotide sequence ID" value="NZ_JBHMEC010000024.1"/>
</dbReference>
<name>A0ABV5I3W9_9RHOB</name>
<dbReference type="SUPFAM" id="SSF56349">
    <property type="entry name" value="DNA breaking-rejoining enzymes"/>
    <property type="match status" value="1"/>
</dbReference>